<name>A0A511DQG7_9PSEU</name>
<evidence type="ECO:0008006" key="5">
    <source>
        <dbReference type="Google" id="ProtNLM"/>
    </source>
</evidence>
<dbReference type="SUPFAM" id="SSF53800">
    <property type="entry name" value="Chelatase"/>
    <property type="match status" value="1"/>
</dbReference>
<dbReference type="Pfam" id="PF01903">
    <property type="entry name" value="CbiX"/>
    <property type="match status" value="1"/>
</dbReference>
<gene>
    <name evidence="3" type="ORF">PSU4_55510</name>
</gene>
<keyword evidence="4" id="KW-1185">Reference proteome</keyword>
<accession>A0A511DQG7</accession>
<dbReference type="Gene3D" id="3.40.30.10">
    <property type="entry name" value="Glutaredoxin"/>
    <property type="match status" value="1"/>
</dbReference>
<dbReference type="InterPro" id="IPR036249">
    <property type="entry name" value="Thioredoxin-like_sf"/>
</dbReference>
<dbReference type="GO" id="GO:0046872">
    <property type="term" value="F:metal ion binding"/>
    <property type="evidence" value="ECO:0007669"/>
    <property type="project" value="UniProtKB-KW"/>
</dbReference>
<dbReference type="Gene3D" id="3.40.50.1400">
    <property type="match status" value="1"/>
</dbReference>
<evidence type="ECO:0000313" key="3">
    <source>
        <dbReference type="EMBL" id="GEL26597.1"/>
    </source>
</evidence>
<comment type="caution">
    <text evidence="3">The sequence shown here is derived from an EMBL/GenBank/DDBJ whole genome shotgun (WGS) entry which is preliminary data.</text>
</comment>
<dbReference type="SUPFAM" id="SSF52833">
    <property type="entry name" value="Thioredoxin-like"/>
    <property type="match status" value="1"/>
</dbReference>
<proteinExistence type="predicted"/>
<dbReference type="CDD" id="cd02980">
    <property type="entry name" value="TRX_Fd_family"/>
    <property type="match status" value="1"/>
</dbReference>
<dbReference type="EMBL" id="BJVJ01000099">
    <property type="protein sequence ID" value="GEL26597.1"/>
    <property type="molecule type" value="Genomic_DNA"/>
</dbReference>
<dbReference type="OrthoDB" id="9800597at2"/>
<dbReference type="AlphaFoldDB" id="A0A511DQG7"/>
<dbReference type="GO" id="GO:0016829">
    <property type="term" value="F:lyase activity"/>
    <property type="evidence" value="ECO:0007669"/>
    <property type="project" value="UniProtKB-KW"/>
</dbReference>
<organism evidence="3 4">
    <name type="scientific">Pseudonocardia sulfidoxydans NBRC 16205</name>
    <dbReference type="NCBI Taxonomy" id="1223511"/>
    <lineage>
        <taxon>Bacteria</taxon>
        <taxon>Bacillati</taxon>
        <taxon>Actinomycetota</taxon>
        <taxon>Actinomycetes</taxon>
        <taxon>Pseudonocardiales</taxon>
        <taxon>Pseudonocardiaceae</taxon>
        <taxon>Pseudonocardia</taxon>
    </lineage>
</organism>
<reference evidence="3 4" key="1">
    <citation type="submission" date="2019-07" db="EMBL/GenBank/DDBJ databases">
        <title>Whole genome shotgun sequence of Pseudonocardia sulfidoxydans NBRC 16205.</title>
        <authorList>
            <person name="Hosoyama A."/>
            <person name="Uohara A."/>
            <person name="Ohji S."/>
            <person name="Ichikawa N."/>
        </authorList>
    </citation>
    <scope>NUCLEOTIDE SEQUENCE [LARGE SCALE GENOMIC DNA]</scope>
    <source>
        <strain evidence="3 4">NBRC 16205</strain>
    </source>
</reference>
<sequence length="232" mass="23853">MNSRVVVLVARPTPSGVDARSLTGLAAAVAATVADPVRVAHLDQAEPSVHDVLDEVVRDGADGALLVPLAVPADAYLRTWIGKAVANWRETRAPLTLDVRLADDLTASAGAAAAVAALTAGAGEEITVSPGSFRAPSWSELPGHDRHLLLCRGPRCTAHGAGATHRALTAATRDDPRTLVTPIGCLGPCNLGPIVIETPGHDPEGTWHQRVDPTAAAGLAARRSPVRTVSSG</sequence>
<keyword evidence="1" id="KW-0479">Metal-binding</keyword>
<keyword evidence="2" id="KW-0456">Lyase</keyword>
<evidence type="ECO:0000256" key="1">
    <source>
        <dbReference type="ARBA" id="ARBA00022723"/>
    </source>
</evidence>
<evidence type="ECO:0000256" key="2">
    <source>
        <dbReference type="ARBA" id="ARBA00023239"/>
    </source>
</evidence>
<dbReference type="InterPro" id="IPR002762">
    <property type="entry name" value="CbiX-like"/>
</dbReference>
<dbReference type="RefSeq" id="WP_147114912.1">
    <property type="nucleotide sequence ID" value="NZ_BJVJ01000099.1"/>
</dbReference>
<dbReference type="Proteomes" id="UP000321685">
    <property type="component" value="Unassembled WGS sequence"/>
</dbReference>
<evidence type="ECO:0000313" key="4">
    <source>
        <dbReference type="Proteomes" id="UP000321685"/>
    </source>
</evidence>
<protein>
    <recommendedName>
        <fullName evidence="5">NADH:ubiquinone oxidoreductase</fullName>
    </recommendedName>
</protein>